<gene>
    <name evidence="3" type="ORF">GCM10010140_66620</name>
</gene>
<reference evidence="4" key="1">
    <citation type="journal article" date="2019" name="Int. J. Syst. Evol. Microbiol.">
        <title>The Global Catalogue of Microorganisms (GCM) 10K type strain sequencing project: providing services to taxonomists for standard genome sequencing and annotation.</title>
        <authorList>
            <consortium name="The Broad Institute Genomics Platform"/>
            <consortium name="The Broad Institute Genome Sequencing Center for Infectious Disease"/>
            <person name="Wu L."/>
            <person name="Ma J."/>
        </authorList>
    </citation>
    <scope>NUCLEOTIDE SEQUENCE [LARGE SCALE GENOMIC DNA]</scope>
    <source>
        <strain evidence="4">JCM 3115</strain>
    </source>
</reference>
<dbReference type="InterPro" id="IPR036737">
    <property type="entry name" value="OmpA-like_sf"/>
</dbReference>
<evidence type="ECO:0000259" key="2">
    <source>
        <dbReference type="PROSITE" id="PS51123"/>
    </source>
</evidence>
<sequence>MILTAAGHGAAEPVAPNTVTVDGEVVDNPKGRARNRRVEITIPR</sequence>
<dbReference type="Gene3D" id="3.30.1330.60">
    <property type="entry name" value="OmpA-like domain"/>
    <property type="match status" value="1"/>
</dbReference>
<dbReference type="InterPro" id="IPR006665">
    <property type="entry name" value="OmpA-like"/>
</dbReference>
<dbReference type="PROSITE" id="PS51123">
    <property type="entry name" value="OMPA_2"/>
    <property type="match status" value="1"/>
</dbReference>
<dbReference type="Proteomes" id="UP000611554">
    <property type="component" value="Unassembled WGS sequence"/>
</dbReference>
<dbReference type="SUPFAM" id="SSF103088">
    <property type="entry name" value="OmpA-like"/>
    <property type="match status" value="1"/>
</dbReference>
<name>A0ABQ2RDY7_9ACTN</name>
<evidence type="ECO:0000313" key="4">
    <source>
        <dbReference type="Proteomes" id="UP000611554"/>
    </source>
</evidence>
<keyword evidence="4" id="KW-1185">Reference proteome</keyword>
<accession>A0ABQ2RDY7</accession>
<dbReference type="EMBL" id="BMQJ01000023">
    <property type="protein sequence ID" value="GGQ27151.1"/>
    <property type="molecule type" value="Genomic_DNA"/>
</dbReference>
<proteinExistence type="predicted"/>
<evidence type="ECO:0000313" key="3">
    <source>
        <dbReference type="EMBL" id="GGQ27151.1"/>
    </source>
</evidence>
<keyword evidence="1" id="KW-0472">Membrane</keyword>
<organism evidence="3 4">
    <name type="scientific">Streptosporangium pseudovulgare</name>
    <dbReference type="NCBI Taxonomy" id="35765"/>
    <lineage>
        <taxon>Bacteria</taxon>
        <taxon>Bacillati</taxon>
        <taxon>Actinomycetota</taxon>
        <taxon>Actinomycetes</taxon>
        <taxon>Streptosporangiales</taxon>
        <taxon>Streptosporangiaceae</taxon>
        <taxon>Streptosporangium</taxon>
    </lineage>
</organism>
<evidence type="ECO:0000256" key="1">
    <source>
        <dbReference type="PROSITE-ProRule" id="PRU00473"/>
    </source>
</evidence>
<protein>
    <recommendedName>
        <fullName evidence="2">OmpA-like domain-containing protein</fullName>
    </recommendedName>
</protein>
<feature type="domain" description="OmpA-like" evidence="2">
    <location>
        <begin position="1"/>
        <end position="44"/>
    </location>
</feature>
<comment type="caution">
    <text evidence="3">The sequence shown here is derived from an EMBL/GenBank/DDBJ whole genome shotgun (WGS) entry which is preliminary data.</text>
</comment>